<evidence type="ECO:0000313" key="2">
    <source>
        <dbReference type="Proteomes" id="UP000078542"/>
    </source>
</evidence>
<dbReference type="GO" id="GO:0003676">
    <property type="term" value="F:nucleic acid binding"/>
    <property type="evidence" value="ECO:0007669"/>
    <property type="project" value="InterPro"/>
</dbReference>
<dbReference type="EMBL" id="KQ978343">
    <property type="protein sequence ID" value="KYM95006.1"/>
    <property type="molecule type" value="Genomic_DNA"/>
</dbReference>
<dbReference type="STRING" id="456900.A0A151I937"/>
<proteinExistence type="predicted"/>
<dbReference type="PANTHER" id="PTHR47326">
    <property type="entry name" value="TRANSPOSABLE ELEMENT TC3 TRANSPOSASE-LIKE PROTEIN"/>
    <property type="match status" value="1"/>
</dbReference>
<evidence type="ECO:0000313" key="1">
    <source>
        <dbReference type="EMBL" id="KYM95006.1"/>
    </source>
</evidence>
<organism evidence="1 2">
    <name type="scientific">Cyphomyrmex costatus</name>
    <dbReference type="NCBI Taxonomy" id="456900"/>
    <lineage>
        <taxon>Eukaryota</taxon>
        <taxon>Metazoa</taxon>
        <taxon>Ecdysozoa</taxon>
        <taxon>Arthropoda</taxon>
        <taxon>Hexapoda</taxon>
        <taxon>Insecta</taxon>
        <taxon>Pterygota</taxon>
        <taxon>Neoptera</taxon>
        <taxon>Endopterygota</taxon>
        <taxon>Hymenoptera</taxon>
        <taxon>Apocrita</taxon>
        <taxon>Aculeata</taxon>
        <taxon>Formicoidea</taxon>
        <taxon>Formicidae</taxon>
        <taxon>Myrmicinae</taxon>
        <taxon>Cyphomyrmex</taxon>
    </lineage>
</organism>
<protein>
    <submittedName>
        <fullName evidence="1">Uncharacterized protein</fullName>
    </submittedName>
</protein>
<keyword evidence="2" id="KW-1185">Reference proteome</keyword>
<dbReference type="InterPro" id="IPR036397">
    <property type="entry name" value="RNaseH_sf"/>
</dbReference>
<gene>
    <name evidence="1" type="ORF">ALC62_14363</name>
</gene>
<sequence length="69" mass="8196">MTSPDFYLWGYLKNVVYEHPPTTREDMMLRIRTTCANIPRAVLLRTVEEFHQQIELCTEQNGGVFEHLR</sequence>
<name>A0A151I937_9HYME</name>
<dbReference type="AlphaFoldDB" id="A0A151I937"/>
<accession>A0A151I937</accession>
<dbReference type="PANTHER" id="PTHR47326:SF1">
    <property type="entry name" value="HTH PSQ-TYPE DOMAIN-CONTAINING PROTEIN"/>
    <property type="match status" value="1"/>
</dbReference>
<dbReference type="Proteomes" id="UP000078542">
    <property type="component" value="Unassembled WGS sequence"/>
</dbReference>
<dbReference type="Gene3D" id="3.30.420.10">
    <property type="entry name" value="Ribonuclease H-like superfamily/Ribonuclease H"/>
    <property type="match status" value="1"/>
</dbReference>
<reference evidence="1 2" key="1">
    <citation type="submission" date="2016-03" db="EMBL/GenBank/DDBJ databases">
        <title>Cyphomyrmex costatus WGS genome.</title>
        <authorList>
            <person name="Nygaard S."/>
            <person name="Hu H."/>
            <person name="Boomsma J."/>
            <person name="Zhang G."/>
        </authorList>
    </citation>
    <scope>NUCLEOTIDE SEQUENCE [LARGE SCALE GENOMIC DNA]</scope>
    <source>
        <strain evidence="1">MS0001</strain>
        <tissue evidence="1">Whole body</tissue>
    </source>
</reference>